<dbReference type="AlphaFoldDB" id="K8E9C9"/>
<dbReference type="Proteomes" id="UP000198341">
    <property type="component" value="Chromosome 1"/>
</dbReference>
<dbReference type="Pfam" id="PF09409">
    <property type="entry name" value="PUB"/>
    <property type="match status" value="1"/>
</dbReference>
<evidence type="ECO:0000313" key="2">
    <source>
        <dbReference type="EMBL" id="CCO14312.1"/>
    </source>
</evidence>
<dbReference type="SUPFAM" id="SSF51045">
    <property type="entry name" value="WW domain"/>
    <property type="match status" value="1"/>
</dbReference>
<dbReference type="EMBL" id="FO082278">
    <property type="protein sequence ID" value="CCO14312.1"/>
    <property type="molecule type" value="Genomic_DNA"/>
</dbReference>
<dbReference type="InterPro" id="IPR018997">
    <property type="entry name" value="PUB_domain"/>
</dbReference>
<dbReference type="PROSITE" id="PS50020">
    <property type="entry name" value="WW_DOMAIN_2"/>
    <property type="match status" value="1"/>
</dbReference>
<dbReference type="InterPro" id="IPR001202">
    <property type="entry name" value="WW_dom"/>
</dbReference>
<evidence type="ECO:0000313" key="3">
    <source>
        <dbReference type="Proteomes" id="UP000198341"/>
    </source>
</evidence>
<dbReference type="CDD" id="cd00201">
    <property type="entry name" value="WW"/>
    <property type="match status" value="1"/>
</dbReference>
<dbReference type="RefSeq" id="XP_007515433.1">
    <property type="nucleotide sequence ID" value="XM_007515371.1"/>
</dbReference>
<dbReference type="InterPro" id="IPR036339">
    <property type="entry name" value="PUB-like_dom_sf"/>
</dbReference>
<accession>K8E9C9</accession>
<protein>
    <recommendedName>
        <fullName evidence="1">WW domain-containing protein</fullName>
    </recommendedName>
</protein>
<proteinExistence type="predicted"/>
<dbReference type="Gene3D" id="1.20.58.2190">
    <property type="match status" value="1"/>
</dbReference>
<dbReference type="OrthoDB" id="49605at2759"/>
<gene>
    <name evidence="2" type="ORF">Bathy01g06590</name>
</gene>
<dbReference type="GeneID" id="19018394"/>
<name>K8E9C9_9CHLO</name>
<dbReference type="InterPro" id="IPR036020">
    <property type="entry name" value="WW_dom_sf"/>
</dbReference>
<sequence length="309" mass="35897">MSNWEQYFCSDDEADARTRGRAYYVNRETNETRWTEPEQFQTFQLELDVDLFERDGVTREEILLILKPLRYLTRCESARECKEWVDARDVLYKILRNISEQPNEGKYRKLTKKSGGSFVEKVWSKRFARECLLACGFTETADAVELTMDTQKPEVNAKLLTKCRILLQRLEPAIKARDAHVRLAKESETDSGVNRRHLAPNKKCSHCQNEIESGARRLWTTDPLAPKGQYSFKCSQCVDKNYILCETCWDKKCEHREPIHAEHSSFEHLPPIESRHNTSTRGFGRGPWGNFAASSVGNARERLRQRTGL</sequence>
<dbReference type="SUPFAM" id="SSF143503">
    <property type="entry name" value="PUG domain-like"/>
    <property type="match status" value="1"/>
</dbReference>
<organism evidence="2 3">
    <name type="scientific">Bathycoccus prasinos</name>
    <dbReference type="NCBI Taxonomy" id="41875"/>
    <lineage>
        <taxon>Eukaryota</taxon>
        <taxon>Viridiplantae</taxon>
        <taxon>Chlorophyta</taxon>
        <taxon>Mamiellophyceae</taxon>
        <taxon>Mamiellales</taxon>
        <taxon>Bathycoccaceae</taxon>
        <taxon>Bathycoccus</taxon>
    </lineage>
</organism>
<dbReference type="SMART" id="SM00580">
    <property type="entry name" value="PUG"/>
    <property type="match status" value="1"/>
</dbReference>
<dbReference type="STRING" id="41875.K8E9C9"/>
<dbReference type="eggNOG" id="ENOG502SH2B">
    <property type="taxonomic scope" value="Eukaryota"/>
</dbReference>
<dbReference type="CDD" id="cd09212">
    <property type="entry name" value="PUB"/>
    <property type="match status" value="1"/>
</dbReference>
<dbReference type="KEGG" id="bpg:Bathy01g06590"/>
<reference evidence="2 3" key="1">
    <citation type="submission" date="2011-10" db="EMBL/GenBank/DDBJ databases">
        <authorList>
            <person name="Genoscope - CEA"/>
        </authorList>
    </citation>
    <scope>NUCLEOTIDE SEQUENCE [LARGE SCALE GENOMIC DNA]</scope>
    <source>
        <strain evidence="2 3">RCC 1105</strain>
    </source>
</reference>
<keyword evidence="3" id="KW-1185">Reference proteome</keyword>
<evidence type="ECO:0000259" key="1">
    <source>
        <dbReference type="PROSITE" id="PS50020"/>
    </source>
</evidence>
<dbReference type="Gene3D" id="2.20.70.10">
    <property type="match status" value="1"/>
</dbReference>
<feature type="domain" description="WW" evidence="1">
    <location>
        <begin position="1"/>
        <end position="39"/>
    </location>
</feature>